<gene>
    <name evidence="1" type="ORF">R3P38DRAFT_3582477</name>
</gene>
<comment type="caution">
    <text evidence="1">The sequence shown here is derived from an EMBL/GenBank/DDBJ whole genome shotgun (WGS) entry which is preliminary data.</text>
</comment>
<dbReference type="EMBL" id="JAWWNJ010000061">
    <property type="protein sequence ID" value="KAK7013146.1"/>
    <property type="molecule type" value="Genomic_DNA"/>
</dbReference>
<keyword evidence="2" id="KW-1185">Reference proteome</keyword>
<dbReference type="AlphaFoldDB" id="A0AAW0ALA1"/>
<feature type="non-terminal residue" evidence="1">
    <location>
        <position position="1"/>
    </location>
</feature>
<protein>
    <submittedName>
        <fullName evidence="1">Uncharacterized protein</fullName>
    </submittedName>
</protein>
<dbReference type="Proteomes" id="UP001362999">
    <property type="component" value="Unassembled WGS sequence"/>
</dbReference>
<reference evidence="1 2" key="1">
    <citation type="journal article" date="2024" name="J Genomics">
        <title>Draft genome sequencing and assembly of Favolaschia claudopus CIRM-BRFM 2984 isolated from oak limbs.</title>
        <authorList>
            <person name="Navarro D."/>
            <person name="Drula E."/>
            <person name="Chaduli D."/>
            <person name="Cazenave R."/>
            <person name="Ahrendt S."/>
            <person name="Wang J."/>
            <person name="Lipzen A."/>
            <person name="Daum C."/>
            <person name="Barry K."/>
            <person name="Grigoriev I.V."/>
            <person name="Favel A."/>
            <person name="Rosso M.N."/>
            <person name="Martin F."/>
        </authorList>
    </citation>
    <scope>NUCLEOTIDE SEQUENCE [LARGE SCALE GENOMIC DNA]</scope>
    <source>
        <strain evidence="1 2">CIRM-BRFM 2984</strain>
    </source>
</reference>
<organism evidence="1 2">
    <name type="scientific">Favolaschia claudopus</name>
    <dbReference type="NCBI Taxonomy" id="2862362"/>
    <lineage>
        <taxon>Eukaryota</taxon>
        <taxon>Fungi</taxon>
        <taxon>Dikarya</taxon>
        <taxon>Basidiomycota</taxon>
        <taxon>Agaricomycotina</taxon>
        <taxon>Agaricomycetes</taxon>
        <taxon>Agaricomycetidae</taxon>
        <taxon>Agaricales</taxon>
        <taxon>Marasmiineae</taxon>
        <taxon>Mycenaceae</taxon>
        <taxon>Favolaschia</taxon>
    </lineage>
</organism>
<name>A0AAW0ALA1_9AGAR</name>
<evidence type="ECO:0000313" key="1">
    <source>
        <dbReference type="EMBL" id="KAK7013146.1"/>
    </source>
</evidence>
<accession>A0AAW0ALA1</accession>
<sequence>FNQINALTFDLRALRLGSLLIRLITFGEFYVLQPLLCSIQRPYTRNFGATTHYASTVDNYSDSPSSGQAGSISDASAINYVVWQSCASLLLVELPWTPANCPRGDAVRTQTSTFCATIYSSNDLGRFPAHDARSLAGPFKLSSGPCRRYSTAIDILTRCQFQVVFGADTHMPYRNGFDRARVMPLARVRGGSSSRRAVFGHTGLFTPRLISTACRLHYRRTAL</sequence>
<evidence type="ECO:0000313" key="2">
    <source>
        <dbReference type="Proteomes" id="UP001362999"/>
    </source>
</evidence>
<proteinExistence type="predicted"/>